<sequence length="210" mass="23383">MKREGRPHGMVRTFTVLPSPVNPRPGTRILNKLDSPPVAGIFAKVPSKPTNHSKFTGKCERVRCSNCHIHPVGKSKDKSKGTQKSRASDAALNYKLVTWRVMSDRDSGLRKLPVASGYSASRILDELADEDQFDYDDHEDDGNVDHVNGYDVEDNCEDHVVKDVDGTRDVIDDDNVDDEDGEDVINFYDVGVVWDPVEDDEGWSLVVAGR</sequence>
<organism evidence="1">
    <name type="scientific">Opuntia streptacantha</name>
    <name type="common">Prickly pear cactus</name>
    <name type="synonym">Opuntia cardona</name>
    <dbReference type="NCBI Taxonomy" id="393608"/>
    <lineage>
        <taxon>Eukaryota</taxon>
        <taxon>Viridiplantae</taxon>
        <taxon>Streptophyta</taxon>
        <taxon>Embryophyta</taxon>
        <taxon>Tracheophyta</taxon>
        <taxon>Spermatophyta</taxon>
        <taxon>Magnoliopsida</taxon>
        <taxon>eudicotyledons</taxon>
        <taxon>Gunneridae</taxon>
        <taxon>Pentapetalae</taxon>
        <taxon>Caryophyllales</taxon>
        <taxon>Cactineae</taxon>
        <taxon>Cactaceae</taxon>
        <taxon>Opuntioideae</taxon>
        <taxon>Opuntia</taxon>
    </lineage>
</organism>
<dbReference type="EMBL" id="GISG01104535">
    <property type="protein sequence ID" value="MBA4637399.1"/>
    <property type="molecule type" value="Transcribed_RNA"/>
</dbReference>
<proteinExistence type="predicted"/>
<reference evidence="1" key="2">
    <citation type="submission" date="2020-07" db="EMBL/GenBank/DDBJ databases">
        <authorList>
            <person name="Vera ALvarez R."/>
            <person name="Arias-Moreno D.M."/>
            <person name="Jimenez-Jacinto V."/>
            <person name="Jimenez-Bremont J.F."/>
            <person name="Swaminathan K."/>
            <person name="Moose S.P."/>
            <person name="Guerrero-Gonzalez M.L."/>
            <person name="Marino-Ramirez L."/>
            <person name="Landsman D."/>
            <person name="Rodriguez-Kessler M."/>
            <person name="Delgado-Sanchez P."/>
        </authorList>
    </citation>
    <scope>NUCLEOTIDE SEQUENCE</scope>
    <source>
        <tissue evidence="1">Cladode</tissue>
    </source>
</reference>
<evidence type="ECO:0000313" key="1">
    <source>
        <dbReference type="EMBL" id="MBA4637399.1"/>
    </source>
</evidence>
<dbReference type="PANTHER" id="PTHR34278">
    <property type="entry name" value="PROTEIN THI031, PUTATIVE-RELATED"/>
    <property type="match status" value="1"/>
</dbReference>
<reference evidence="1" key="1">
    <citation type="journal article" date="2013" name="J. Plant Res.">
        <title>Effect of fungi and light on seed germination of three Opuntia species from semiarid lands of central Mexico.</title>
        <authorList>
            <person name="Delgado-Sanchez P."/>
            <person name="Jimenez-Bremont J.F."/>
            <person name="Guerrero-Gonzalez Mde L."/>
            <person name="Flores J."/>
        </authorList>
    </citation>
    <scope>NUCLEOTIDE SEQUENCE</scope>
    <source>
        <tissue evidence="1">Cladode</tissue>
    </source>
</reference>
<accession>A0A7C8Z9D5</accession>
<protein>
    <submittedName>
        <fullName evidence="1">Uncharacterized protein</fullName>
    </submittedName>
</protein>
<dbReference type="PANTHER" id="PTHR34278:SF1">
    <property type="entry name" value="PROTEIN THI031, PUTATIVE-RELATED"/>
    <property type="match status" value="1"/>
</dbReference>
<name>A0A7C8Z9D5_OPUST</name>
<dbReference type="AlphaFoldDB" id="A0A7C8Z9D5"/>